<dbReference type="EMBL" id="PDXF01000155">
    <property type="protein sequence ID" value="RYN86326.1"/>
    <property type="molecule type" value="Genomic_DNA"/>
</dbReference>
<dbReference type="AlphaFoldDB" id="A0A4Q4LZ27"/>
<dbReference type="Proteomes" id="UP000292340">
    <property type="component" value="Unassembled WGS sequence"/>
</dbReference>
<evidence type="ECO:0000313" key="5">
    <source>
        <dbReference type="Proteomes" id="UP000293195"/>
    </source>
</evidence>
<name>A0A4Q4LZ27_9PLEO</name>
<keyword evidence="5" id="KW-1185">Reference proteome</keyword>
<organism evidence="2 4">
    <name type="scientific">Alternaria tenuissima</name>
    <dbReference type="NCBI Taxonomy" id="119927"/>
    <lineage>
        <taxon>Eukaryota</taxon>
        <taxon>Fungi</taxon>
        <taxon>Dikarya</taxon>
        <taxon>Ascomycota</taxon>
        <taxon>Pezizomycotina</taxon>
        <taxon>Dothideomycetes</taxon>
        <taxon>Pleosporomycetidae</taxon>
        <taxon>Pleosporales</taxon>
        <taxon>Pleosporineae</taxon>
        <taxon>Pleosporaceae</taxon>
        <taxon>Alternaria</taxon>
        <taxon>Alternaria sect. Alternaria</taxon>
        <taxon>Alternaria alternata complex</taxon>
    </lineage>
</organism>
<protein>
    <recommendedName>
        <fullName evidence="6">BTB domain-containing protein</fullName>
    </recommendedName>
</protein>
<dbReference type="SUPFAM" id="SSF54695">
    <property type="entry name" value="POZ domain"/>
    <property type="match status" value="1"/>
</dbReference>
<evidence type="ECO:0000313" key="4">
    <source>
        <dbReference type="Proteomes" id="UP000292402"/>
    </source>
</evidence>
<dbReference type="EMBL" id="PDXA01000104">
    <property type="protein sequence ID" value="RYN23896.1"/>
    <property type="molecule type" value="Genomic_DNA"/>
</dbReference>
<gene>
    <name evidence="2" type="ORF">AA0114_g12812</name>
    <name evidence="1" type="ORF">AA0115_g12841</name>
    <name evidence="3" type="ORF">AA0119_g12998</name>
</gene>
<reference evidence="1" key="1">
    <citation type="submission" date="2017-10" db="EMBL/GenBank/DDBJ databases">
        <authorList>
            <person name="Armitage A.D."/>
            <person name="Barbara D.J."/>
            <person name="Woodhall J.W."/>
            <person name="Sreenivasaprasad S."/>
            <person name="Lane C.R."/>
            <person name="Clarkson J.P."/>
            <person name="Harrison R.J."/>
        </authorList>
    </citation>
    <scope>NUCLEOTIDE SEQUENCE</scope>
    <source>
        <strain evidence="1">FERA 1164</strain>
        <strain evidence="3">FERA 635</strain>
    </source>
</reference>
<sequence>MSFLNLPDPPLVNNGTAAVQLVPYIEGSSHGPGRDEYQAISAQEECAQFSLEELRLADYERGHAPSARRGGYGSAVLSTRPLQKLRRTDDKKHNSHLELLTGPTIEIRVGTATSVHDSADLSVNWFLPKRLISHHSPFLAAASNRDFKERRENLIQLPDDKPTVFALFVEWLYYGCYTTEPLSAFPRTRTVGVSIDAECWVLGDKLLCTDFKNHAMQRLYEQHTTKICNRSISTHDVQFACDNSAKDSKLRELYVSLTATNFGRQDRVHGSVEEWDELILNQSDLRRLLLQNLRLGAVERNLVKSGEHYLEDGNAPLSLCDTSSSPFQCVHRPKKQAPTRDTS</sequence>
<proteinExistence type="predicted"/>
<dbReference type="Proteomes" id="UP000292402">
    <property type="component" value="Unassembled WGS sequence"/>
</dbReference>
<evidence type="ECO:0000313" key="3">
    <source>
        <dbReference type="EMBL" id="RYN86326.1"/>
    </source>
</evidence>
<evidence type="ECO:0000313" key="2">
    <source>
        <dbReference type="EMBL" id="RYN23896.1"/>
    </source>
</evidence>
<accession>A0A4Q4LZ27</accession>
<dbReference type="OrthoDB" id="194443at2759"/>
<dbReference type="Gene3D" id="3.30.710.10">
    <property type="entry name" value="Potassium Channel Kv1.1, Chain A"/>
    <property type="match status" value="1"/>
</dbReference>
<evidence type="ECO:0000313" key="1">
    <source>
        <dbReference type="EMBL" id="RYN15723.1"/>
    </source>
</evidence>
<evidence type="ECO:0008006" key="6">
    <source>
        <dbReference type="Google" id="ProtNLM"/>
    </source>
</evidence>
<dbReference type="CDD" id="cd18186">
    <property type="entry name" value="BTB_POZ_ZBTB_KLHL-like"/>
    <property type="match status" value="1"/>
</dbReference>
<dbReference type="EMBL" id="PDXB01000102">
    <property type="protein sequence ID" value="RYN15723.1"/>
    <property type="molecule type" value="Genomic_DNA"/>
</dbReference>
<dbReference type="Gene3D" id="1.10.10.2360">
    <property type="match status" value="1"/>
</dbReference>
<reference evidence="1 4" key="2">
    <citation type="journal article" date="2019" name="bioRxiv">
        <title>Genomics, evolutionary history and diagnostics of the Alternaria alternata species group including apple and Asian pear pathotypes.</title>
        <authorList>
            <person name="Armitage A.D."/>
            <person name="Cockerton H.M."/>
            <person name="Sreenivasaprasad S."/>
            <person name="Woodhall J.W."/>
            <person name="Lane C.R."/>
            <person name="Harrison R.J."/>
            <person name="Clarkson J.P."/>
        </authorList>
    </citation>
    <scope>NUCLEOTIDE SEQUENCE [LARGE SCALE GENOMIC DNA]</scope>
    <source>
        <strain evidence="4">FERA 1082</strain>
        <strain evidence="1">FERA 1164</strain>
        <strain evidence="3">FERA 635</strain>
    </source>
</reference>
<dbReference type="PANTHER" id="PTHR47843">
    <property type="entry name" value="BTB DOMAIN-CONTAINING PROTEIN-RELATED"/>
    <property type="match status" value="1"/>
</dbReference>
<comment type="caution">
    <text evidence="2">The sequence shown here is derived from an EMBL/GenBank/DDBJ whole genome shotgun (WGS) entry which is preliminary data.</text>
</comment>
<reference evidence="2" key="3">
    <citation type="journal article" date="2019" name="J. ISSAAS">
        <title>Genomics, evolutionary history and diagnostics of the Alternaria alternata species group including apple and Asian pear pathotypes.</title>
        <authorList>
            <person name="Armitage A.D."/>
            <person name="Cockerton H.M."/>
            <person name="Sreenivasaprasad S."/>
            <person name="Woodhall J."/>
            <person name="Lane C."/>
            <person name="Harrison R.J."/>
            <person name="Clarkson J.P."/>
        </authorList>
    </citation>
    <scope>NUCLEOTIDE SEQUENCE</scope>
    <source>
        <strain evidence="2">FERA 1082</strain>
    </source>
</reference>
<dbReference type="Proteomes" id="UP000293195">
    <property type="component" value="Unassembled WGS sequence"/>
</dbReference>
<dbReference type="InterPro" id="IPR011333">
    <property type="entry name" value="SKP1/BTB/POZ_sf"/>
</dbReference>